<evidence type="ECO:0000256" key="3">
    <source>
        <dbReference type="ARBA" id="ARBA00023242"/>
    </source>
</evidence>
<dbReference type="Pfam" id="PF00170">
    <property type="entry name" value="bZIP_1"/>
    <property type="match status" value="1"/>
</dbReference>
<evidence type="ECO:0000313" key="8">
    <source>
        <dbReference type="Proteomes" id="UP000029981"/>
    </source>
</evidence>
<dbReference type="InterPro" id="IPR046347">
    <property type="entry name" value="bZIP_sf"/>
</dbReference>
<dbReference type="Proteomes" id="UP000029981">
    <property type="component" value="Chromosome 6"/>
</dbReference>
<comment type="subcellular location">
    <subcellularLocation>
        <location evidence="1">Nucleus</location>
    </subcellularLocation>
</comment>
<keyword evidence="4" id="KW-0175">Coiled coil</keyword>
<dbReference type="OMA" id="HNQVEMV"/>
<dbReference type="STRING" id="3659.A0A0A0KBB4"/>
<reference evidence="7 8" key="3">
    <citation type="journal article" date="2010" name="BMC Genomics">
        <title>Transcriptome sequencing and comparative analysis of cucumber flowers with different sex types.</title>
        <authorList>
            <person name="Guo S."/>
            <person name="Zheng Y."/>
            <person name="Joung J.G."/>
            <person name="Liu S."/>
            <person name="Zhang Z."/>
            <person name="Crasta O.R."/>
            <person name="Sobral B.W."/>
            <person name="Xu Y."/>
            <person name="Huang S."/>
            <person name="Fei Z."/>
        </authorList>
    </citation>
    <scope>NUCLEOTIDE SEQUENCE [LARGE SCALE GENOMIC DNA]</scope>
    <source>
        <strain evidence="8">cv. 9930</strain>
    </source>
</reference>
<keyword evidence="3" id="KW-0539">Nucleus</keyword>
<feature type="compositionally biased region" description="Polar residues" evidence="5">
    <location>
        <begin position="37"/>
        <end position="49"/>
    </location>
</feature>
<dbReference type="FunFam" id="1.20.5.170:FF:000036">
    <property type="entry name" value="ABSCISIC ACID-INSENSITIVE 5-like protein 2"/>
    <property type="match status" value="1"/>
</dbReference>
<feature type="compositionally biased region" description="Polar residues" evidence="5">
    <location>
        <begin position="104"/>
        <end position="118"/>
    </location>
</feature>
<dbReference type="PROSITE" id="PS00036">
    <property type="entry name" value="BZIP_BASIC"/>
    <property type="match status" value="1"/>
</dbReference>
<dbReference type="CDD" id="cd14707">
    <property type="entry name" value="bZIP_plant_BZIP46"/>
    <property type="match status" value="1"/>
</dbReference>
<dbReference type="AlphaFoldDB" id="A0A0A0KBB4"/>
<feature type="coiled-coil region" evidence="4">
    <location>
        <begin position="253"/>
        <end position="292"/>
    </location>
</feature>
<dbReference type="SUPFAM" id="SSF57959">
    <property type="entry name" value="Leucine zipper domain"/>
    <property type="match status" value="1"/>
</dbReference>
<reference evidence="7 8" key="1">
    <citation type="journal article" date="2009" name="Nat. Genet.">
        <title>The genome of the cucumber, Cucumis sativus L.</title>
        <authorList>
            <person name="Huang S."/>
            <person name="Li R."/>
            <person name="Zhang Z."/>
            <person name="Li L."/>
            <person name="Gu X."/>
            <person name="Fan W."/>
            <person name="Lucas W.J."/>
            <person name="Wang X."/>
            <person name="Xie B."/>
            <person name="Ni P."/>
            <person name="Ren Y."/>
            <person name="Zhu H."/>
            <person name="Li J."/>
            <person name="Lin K."/>
            <person name="Jin W."/>
            <person name="Fei Z."/>
            <person name="Li G."/>
            <person name="Staub J."/>
            <person name="Kilian A."/>
            <person name="van der Vossen E.A."/>
            <person name="Wu Y."/>
            <person name="Guo J."/>
            <person name="He J."/>
            <person name="Jia Z."/>
            <person name="Ren Y."/>
            <person name="Tian G."/>
            <person name="Lu Y."/>
            <person name="Ruan J."/>
            <person name="Qian W."/>
            <person name="Wang M."/>
            <person name="Huang Q."/>
            <person name="Li B."/>
            <person name="Xuan Z."/>
            <person name="Cao J."/>
            <person name="Asan"/>
            <person name="Wu Z."/>
            <person name="Zhang J."/>
            <person name="Cai Q."/>
            <person name="Bai Y."/>
            <person name="Zhao B."/>
            <person name="Han Y."/>
            <person name="Li Y."/>
            <person name="Li X."/>
            <person name="Wang S."/>
            <person name="Shi Q."/>
            <person name="Liu S."/>
            <person name="Cho W.K."/>
            <person name="Kim J.Y."/>
            <person name="Xu Y."/>
            <person name="Heller-Uszynska K."/>
            <person name="Miao H."/>
            <person name="Cheng Z."/>
            <person name="Zhang S."/>
            <person name="Wu J."/>
            <person name="Yang Y."/>
            <person name="Kang H."/>
            <person name="Li M."/>
            <person name="Liang H."/>
            <person name="Ren X."/>
            <person name="Shi Z."/>
            <person name="Wen M."/>
            <person name="Jian M."/>
            <person name="Yang H."/>
            <person name="Zhang G."/>
            <person name="Yang Z."/>
            <person name="Chen R."/>
            <person name="Liu S."/>
            <person name="Li J."/>
            <person name="Ma L."/>
            <person name="Liu H."/>
            <person name="Zhou Y."/>
            <person name="Zhao J."/>
            <person name="Fang X."/>
            <person name="Li G."/>
            <person name="Fang L."/>
            <person name="Li Y."/>
            <person name="Liu D."/>
            <person name="Zheng H."/>
            <person name="Zhang Y."/>
            <person name="Qin N."/>
            <person name="Li Z."/>
            <person name="Yang G."/>
            <person name="Yang S."/>
            <person name="Bolund L."/>
            <person name="Kristiansen K."/>
            <person name="Zheng H."/>
            <person name="Li S."/>
            <person name="Zhang X."/>
            <person name="Yang H."/>
            <person name="Wang J."/>
            <person name="Sun R."/>
            <person name="Zhang B."/>
            <person name="Jiang S."/>
            <person name="Wang J."/>
            <person name="Du Y."/>
            <person name="Li S."/>
        </authorList>
    </citation>
    <scope>NUCLEOTIDE SEQUENCE [LARGE SCALE GENOMIC DNA]</scope>
    <source>
        <strain evidence="8">cv. 9930</strain>
    </source>
</reference>
<dbReference type="eggNOG" id="ENOG502RXGY">
    <property type="taxonomic scope" value="Eukaryota"/>
</dbReference>
<protein>
    <recommendedName>
        <fullName evidence="6">BZIP domain-containing protein</fullName>
    </recommendedName>
</protein>
<evidence type="ECO:0000313" key="7">
    <source>
        <dbReference type="EMBL" id="KGN46134.1"/>
    </source>
</evidence>
<feature type="region of interest" description="Disordered" evidence="5">
    <location>
        <begin position="89"/>
        <end position="124"/>
    </location>
</feature>
<feature type="domain" description="BZIP" evidence="6">
    <location>
        <begin position="232"/>
        <end position="284"/>
    </location>
</feature>
<reference evidence="7 8" key="4">
    <citation type="journal article" date="2011" name="BMC Genomics">
        <title>RNA-Seq improves annotation of protein-coding genes in the cucumber genome.</title>
        <authorList>
            <person name="Li Z."/>
            <person name="Zhang Z."/>
            <person name="Yan P."/>
            <person name="Huang S."/>
            <person name="Fei Z."/>
            <person name="Lin K."/>
        </authorList>
    </citation>
    <scope>NUCLEOTIDE SEQUENCE [LARGE SCALE GENOMIC DNA]</scope>
    <source>
        <strain evidence="8">cv. 9930</strain>
    </source>
</reference>
<evidence type="ECO:0000256" key="1">
    <source>
        <dbReference type="ARBA" id="ARBA00004123"/>
    </source>
</evidence>
<evidence type="ECO:0000256" key="5">
    <source>
        <dbReference type="SAM" id="MobiDB-lite"/>
    </source>
</evidence>
<organism evidence="7 8">
    <name type="scientific">Cucumis sativus</name>
    <name type="common">Cucumber</name>
    <dbReference type="NCBI Taxonomy" id="3659"/>
    <lineage>
        <taxon>Eukaryota</taxon>
        <taxon>Viridiplantae</taxon>
        <taxon>Streptophyta</taxon>
        <taxon>Embryophyta</taxon>
        <taxon>Tracheophyta</taxon>
        <taxon>Spermatophyta</taxon>
        <taxon>Magnoliopsida</taxon>
        <taxon>eudicotyledons</taxon>
        <taxon>Gunneridae</taxon>
        <taxon>Pentapetalae</taxon>
        <taxon>rosids</taxon>
        <taxon>fabids</taxon>
        <taxon>Cucurbitales</taxon>
        <taxon>Cucurbitaceae</taxon>
        <taxon>Benincaseae</taxon>
        <taxon>Cucumis</taxon>
    </lineage>
</organism>
<evidence type="ECO:0000256" key="4">
    <source>
        <dbReference type="SAM" id="Coils"/>
    </source>
</evidence>
<proteinExistence type="predicted"/>
<dbReference type="InterPro" id="IPR004827">
    <property type="entry name" value="bZIP"/>
</dbReference>
<name>A0A0A0KBB4_CUCSA</name>
<evidence type="ECO:0000256" key="2">
    <source>
        <dbReference type="ARBA" id="ARBA00023125"/>
    </source>
</evidence>
<dbReference type="GO" id="GO:0045893">
    <property type="term" value="P:positive regulation of DNA-templated transcription"/>
    <property type="evidence" value="ECO:0007669"/>
    <property type="project" value="InterPro"/>
</dbReference>
<dbReference type="PANTHER" id="PTHR22952:SF184">
    <property type="entry name" value="G-BOX-BINDING FACTOR 4"/>
    <property type="match status" value="1"/>
</dbReference>
<feature type="region of interest" description="Disordered" evidence="5">
    <location>
        <begin position="1"/>
        <end position="66"/>
    </location>
</feature>
<dbReference type="Gramene" id="KGN46134">
    <property type="protein sequence ID" value="KGN46134"/>
    <property type="gene ID" value="Csa_6G056520"/>
</dbReference>
<keyword evidence="2" id="KW-0238">DNA-binding</keyword>
<sequence length="314" mass="34654">MASSKLFPSSNSRNSDLSRGSSSSSSSSSASLLKPQFLSNHSRNYDTPSRNPPPHTMTVDGLLPNAFDSNPTESSILLDAQITLVDSPNPSSLHIDTTTPTTTNSSAVIDSNHNSSSVAPPPKTVDDVWREIVSGERKELKEEVANEIITLEDFLMKSGAVPVEDVKFPQTERLSGGIFSFDPIPSTTFQALDKIEGSIIGFANGVDLIGSGGSGGRGKRGRAALEPLDKAAEQRQRRMIKNRESAARSRERKQAYQVELESLAVRLEEENEQLLREKAERTKERLKQLMDKVIPVVEKRRPQRVIRRVNSMQW</sequence>
<dbReference type="GO" id="GO:0003677">
    <property type="term" value="F:DNA binding"/>
    <property type="evidence" value="ECO:0007669"/>
    <property type="project" value="UniProtKB-KW"/>
</dbReference>
<dbReference type="PROSITE" id="PS50217">
    <property type="entry name" value="BZIP"/>
    <property type="match status" value="1"/>
</dbReference>
<keyword evidence="8" id="KW-1185">Reference proteome</keyword>
<dbReference type="GO" id="GO:0003700">
    <property type="term" value="F:DNA-binding transcription factor activity"/>
    <property type="evidence" value="ECO:0007669"/>
    <property type="project" value="InterPro"/>
</dbReference>
<evidence type="ECO:0000259" key="6">
    <source>
        <dbReference type="PROSITE" id="PS50217"/>
    </source>
</evidence>
<accession>A0A0A0KBB4</accession>
<reference evidence="7 8" key="2">
    <citation type="journal article" date="2009" name="PLoS ONE">
        <title>An integrated genetic and cytogenetic map of the cucumber genome.</title>
        <authorList>
            <person name="Ren Y."/>
            <person name="Zhang Z."/>
            <person name="Liu J."/>
            <person name="Staub J.E."/>
            <person name="Han Y."/>
            <person name="Cheng Z."/>
            <person name="Li X."/>
            <person name="Lu J."/>
            <person name="Miao H."/>
            <person name="Kang H."/>
            <person name="Xie B."/>
            <person name="Gu X."/>
            <person name="Wang X."/>
            <person name="Du Y."/>
            <person name="Jin W."/>
            <person name="Huang S."/>
        </authorList>
    </citation>
    <scope>NUCLEOTIDE SEQUENCE [LARGE SCALE GENOMIC DNA]</scope>
    <source>
        <strain evidence="8">cv. 9930</strain>
    </source>
</reference>
<gene>
    <name evidence="7" type="ORF">Csa_6G056520</name>
</gene>
<dbReference type="InterPro" id="IPR043452">
    <property type="entry name" value="BZIP46-like"/>
</dbReference>
<dbReference type="KEGG" id="csv:101223110"/>
<dbReference type="EMBL" id="CM002927">
    <property type="protein sequence ID" value="KGN46134.1"/>
    <property type="molecule type" value="Genomic_DNA"/>
</dbReference>
<dbReference type="SMART" id="SM00338">
    <property type="entry name" value="BRLZ"/>
    <property type="match status" value="1"/>
</dbReference>
<dbReference type="PANTHER" id="PTHR22952">
    <property type="entry name" value="CAMP-RESPONSE ELEMENT BINDING PROTEIN-RELATED"/>
    <property type="match status" value="1"/>
</dbReference>
<dbReference type="Gene3D" id="1.20.5.170">
    <property type="match status" value="1"/>
</dbReference>
<dbReference type="GO" id="GO:0005634">
    <property type="term" value="C:nucleus"/>
    <property type="evidence" value="ECO:0000318"/>
    <property type="project" value="GO_Central"/>
</dbReference>
<feature type="compositionally biased region" description="Low complexity" evidence="5">
    <location>
        <begin position="9"/>
        <end position="32"/>
    </location>
</feature>
<dbReference type="OrthoDB" id="644067at2759"/>